<dbReference type="AlphaFoldDB" id="A0A199XQ37"/>
<reference evidence="2 3" key="1">
    <citation type="submission" date="2016-06" db="EMBL/GenBank/DDBJ databases">
        <title>Draft genome sequence of Flavobacterium succinicans strain DD5b.</title>
        <authorList>
            <person name="Poehlein A."/>
            <person name="Daniel R."/>
            <person name="Simeonova D.D."/>
        </authorList>
    </citation>
    <scope>NUCLEOTIDE SEQUENCE [LARGE SCALE GENOMIC DNA]</scope>
    <source>
        <strain evidence="2 3">DD5b</strain>
    </source>
</reference>
<proteinExistence type="predicted"/>
<keyword evidence="1" id="KW-0732">Signal</keyword>
<accession>A0A199XQ37</accession>
<feature type="chain" id="PRO_5008286771" description="Alpha-ketoglutarate decarboxylase" evidence="1">
    <location>
        <begin position="28"/>
        <end position="178"/>
    </location>
</feature>
<protein>
    <recommendedName>
        <fullName evidence="4">Alpha-ketoglutarate decarboxylase</fullName>
    </recommendedName>
</protein>
<evidence type="ECO:0000313" key="3">
    <source>
        <dbReference type="Proteomes" id="UP000093807"/>
    </source>
</evidence>
<sequence>MKKNIFFTAFKAILVFVLFAFTKSMYAQQSNSNTFSKNIQFGGGLGLNFGSGFTDISVSPSAIYNLNQYVALGASLQFGYIKVKNSYETYTYGGSLIGLVNPIPEIQLSAELEQLRFNTDYRTINGNSASDNFWNTALYLGAGYRNNNVTFGVRYDVLHDNNKSIYSEAFMPFVRVYF</sequence>
<evidence type="ECO:0008006" key="4">
    <source>
        <dbReference type="Google" id="ProtNLM"/>
    </source>
</evidence>
<gene>
    <name evidence="2" type="ORF">FLB_15460</name>
</gene>
<feature type="signal peptide" evidence="1">
    <location>
        <begin position="1"/>
        <end position="27"/>
    </location>
</feature>
<dbReference type="RefSeq" id="WP_064715363.1">
    <property type="nucleotide sequence ID" value="NZ_JMTM01000046.1"/>
</dbReference>
<evidence type="ECO:0000313" key="2">
    <source>
        <dbReference type="EMBL" id="OAZ03858.1"/>
    </source>
</evidence>
<dbReference type="PATRIC" id="fig|29536.5.peg.1622"/>
<dbReference type="EMBL" id="JMTM01000046">
    <property type="protein sequence ID" value="OAZ03858.1"/>
    <property type="molecule type" value="Genomic_DNA"/>
</dbReference>
<keyword evidence="3" id="KW-1185">Reference proteome</keyword>
<organism evidence="2 3">
    <name type="scientific">Flavobacterium succinicans</name>
    <dbReference type="NCBI Taxonomy" id="29536"/>
    <lineage>
        <taxon>Bacteria</taxon>
        <taxon>Pseudomonadati</taxon>
        <taxon>Bacteroidota</taxon>
        <taxon>Flavobacteriia</taxon>
        <taxon>Flavobacteriales</taxon>
        <taxon>Flavobacteriaceae</taxon>
        <taxon>Flavobacterium</taxon>
    </lineage>
</organism>
<name>A0A199XQ37_9FLAO</name>
<dbReference type="OrthoDB" id="1160493at2"/>
<evidence type="ECO:0000256" key="1">
    <source>
        <dbReference type="SAM" id="SignalP"/>
    </source>
</evidence>
<dbReference type="Proteomes" id="UP000093807">
    <property type="component" value="Unassembled WGS sequence"/>
</dbReference>
<comment type="caution">
    <text evidence="2">The sequence shown here is derived from an EMBL/GenBank/DDBJ whole genome shotgun (WGS) entry which is preliminary data.</text>
</comment>